<protein>
    <submittedName>
        <fullName evidence="2">Oidioi.mRNA.OKI2018_I69.chr2.g4240.t1.cds</fullName>
    </submittedName>
</protein>
<organism evidence="2 3">
    <name type="scientific">Oikopleura dioica</name>
    <name type="common">Tunicate</name>
    <dbReference type="NCBI Taxonomy" id="34765"/>
    <lineage>
        <taxon>Eukaryota</taxon>
        <taxon>Metazoa</taxon>
        <taxon>Chordata</taxon>
        <taxon>Tunicata</taxon>
        <taxon>Appendicularia</taxon>
        <taxon>Copelata</taxon>
        <taxon>Oikopleuridae</taxon>
        <taxon>Oikopleura</taxon>
    </lineage>
</organism>
<feature type="chain" id="PRO_5045511522" evidence="1">
    <location>
        <begin position="19"/>
        <end position="83"/>
    </location>
</feature>
<reference evidence="2 3" key="1">
    <citation type="submission" date="2021-04" db="EMBL/GenBank/DDBJ databases">
        <authorList>
            <person name="Bliznina A."/>
        </authorList>
    </citation>
    <scope>NUCLEOTIDE SEQUENCE [LARGE SCALE GENOMIC DNA]</scope>
</reference>
<name>A0ABN7SWC4_OIKDI</name>
<evidence type="ECO:0000256" key="1">
    <source>
        <dbReference type="SAM" id="SignalP"/>
    </source>
</evidence>
<evidence type="ECO:0000313" key="3">
    <source>
        <dbReference type="Proteomes" id="UP001158576"/>
    </source>
</evidence>
<proteinExistence type="predicted"/>
<dbReference type="EMBL" id="OU015567">
    <property type="protein sequence ID" value="CAG5109745.1"/>
    <property type="molecule type" value="Genomic_DNA"/>
</dbReference>
<evidence type="ECO:0000313" key="2">
    <source>
        <dbReference type="EMBL" id="CAG5109745.1"/>
    </source>
</evidence>
<keyword evidence="3" id="KW-1185">Reference proteome</keyword>
<gene>
    <name evidence="2" type="ORF">OKIOD_LOCUS13005</name>
</gene>
<dbReference type="Proteomes" id="UP001158576">
    <property type="component" value="Chromosome 2"/>
</dbReference>
<accession>A0ABN7SWC4</accession>
<feature type="signal peptide" evidence="1">
    <location>
        <begin position="1"/>
        <end position="18"/>
    </location>
</feature>
<sequence length="83" mass="9497">MKFCSLLYLFLASGESKGHWSDKLTAYNLHDAFHLCLQGMLSSESNLIFPLMEYRCESMMSLAWHAKQGGTNNHKNDFKHIGN</sequence>
<keyword evidence="1" id="KW-0732">Signal</keyword>